<dbReference type="InterPro" id="IPR001940">
    <property type="entry name" value="Peptidase_S1C"/>
</dbReference>
<proteinExistence type="predicted"/>
<evidence type="ECO:0008006" key="3">
    <source>
        <dbReference type="Google" id="ProtNLM"/>
    </source>
</evidence>
<dbReference type="Pfam" id="PF13365">
    <property type="entry name" value="Trypsin_2"/>
    <property type="match status" value="1"/>
</dbReference>
<name>A0A2H0TEL9_9BACT</name>
<dbReference type="AlphaFoldDB" id="A0A2H0TEL9"/>
<dbReference type="InterPro" id="IPR009003">
    <property type="entry name" value="Peptidase_S1_PA"/>
</dbReference>
<reference evidence="2" key="1">
    <citation type="submission" date="2017-09" db="EMBL/GenBank/DDBJ databases">
        <title>Depth-based differentiation of microbial function through sediment-hosted aquifers and enrichment of novel symbionts in the deep terrestrial subsurface.</title>
        <authorList>
            <person name="Probst A.J."/>
            <person name="Ladd B."/>
            <person name="Jarett J.K."/>
            <person name="Geller-Mcgrath D.E."/>
            <person name="Sieber C.M.K."/>
            <person name="Emerson J.B."/>
            <person name="Anantharaman K."/>
            <person name="Thomas B.C."/>
            <person name="Malmstrom R."/>
            <person name="Stieglmeier M."/>
            <person name="Klingl A."/>
            <person name="Woyke T."/>
            <person name="Ryan C.M."/>
            <person name="Banfield J.F."/>
        </authorList>
    </citation>
    <scope>NUCLEOTIDE SEQUENCE [LARGE SCALE GENOMIC DNA]</scope>
</reference>
<dbReference type="Proteomes" id="UP000231503">
    <property type="component" value="Unassembled WGS sequence"/>
</dbReference>
<dbReference type="PRINTS" id="PR00834">
    <property type="entry name" value="PROTEASES2C"/>
</dbReference>
<organism evidence="1 2">
    <name type="scientific">Candidatus Niyogibacteria bacterium CG10_big_fil_rev_8_21_14_0_10_46_36</name>
    <dbReference type="NCBI Taxonomy" id="1974726"/>
    <lineage>
        <taxon>Bacteria</taxon>
        <taxon>Candidatus Niyogiibacteriota</taxon>
    </lineage>
</organism>
<dbReference type="EMBL" id="PFCO01000008">
    <property type="protein sequence ID" value="PIR69404.1"/>
    <property type="molecule type" value="Genomic_DNA"/>
</dbReference>
<comment type="caution">
    <text evidence="1">The sequence shown here is derived from an EMBL/GenBank/DDBJ whole genome shotgun (WGS) entry which is preliminary data.</text>
</comment>
<dbReference type="PANTHER" id="PTHR22939:SF129">
    <property type="entry name" value="SERINE PROTEASE HTRA2, MITOCHONDRIAL"/>
    <property type="match status" value="1"/>
</dbReference>
<accession>A0A2H0TEL9</accession>
<dbReference type="PANTHER" id="PTHR22939">
    <property type="entry name" value="SERINE PROTEASE FAMILY S1C HTRA-RELATED"/>
    <property type="match status" value="1"/>
</dbReference>
<sequence>MSVFKQHGVTIGLVCVTLLALLFAYQGRTGAKNALLELEHISLALTGRIADLDALIEMQGYQIRSLREEGFIEGDSFPAHAETVSRATVIIIDEGSDIGSGFFIDSGGVIVTAAHVIDAAGDGFQVQTYDGRTFAGKTIAKDSSVDIALVRIAGEDFPSVALGYFQNIEIGEEIGIAGFNRGLSRILVHRGVVSSKDEEGGTKQISINAFVNKGNSGGPIFSALTGRVIGMVQARQIDIPSEKLIILPPNYSSGFAIGGLDPVKFNVELYNETVALVGDVSQVGIGFGVASEHIRALEQKIK</sequence>
<protein>
    <recommendedName>
        <fullName evidence="3">Serine protease</fullName>
    </recommendedName>
</protein>
<dbReference type="InterPro" id="IPR043504">
    <property type="entry name" value="Peptidase_S1_PA_chymotrypsin"/>
</dbReference>
<dbReference type="GO" id="GO:0004252">
    <property type="term" value="F:serine-type endopeptidase activity"/>
    <property type="evidence" value="ECO:0007669"/>
    <property type="project" value="InterPro"/>
</dbReference>
<dbReference type="SUPFAM" id="SSF50494">
    <property type="entry name" value="Trypsin-like serine proteases"/>
    <property type="match status" value="1"/>
</dbReference>
<evidence type="ECO:0000313" key="1">
    <source>
        <dbReference type="EMBL" id="PIR69404.1"/>
    </source>
</evidence>
<dbReference type="GO" id="GO:0006508">
    <property type="term" value="P:proteolysis"/>
    <property type="evidence" value="ECO:0007669"/>
    <property type="project" value="InterPro"/>
</dbReference>
<dbReference type="Gene3D" id="2.40.10.10">
    <property type="entry name" value="Trypsin-like serine proteases"/>
    <property type="match status" value="2"/>
</dbReference>
<gene>
    <name evidence="1" type="ORF">COU47_03475</name>
</gene>
<evidence type="ECO:0000313" key="2">
    <source>
        <dbReference type="Proteomes" id="UP000231503"/>
    </source>
</evidence>